<dbReference type="EMBL" id="CM044707">
    <property type="protein sequence ID" value="KAI5654795.1"/>
    <property type="molecule type" value="Genomic_DNA"/>
</dbReference>
<protein>
    <submittedName>
        <fullName evidence="1">Uncharacterized protein</fullName>
    </submittedName>
</protein>
<keyword evidence="2" id="KW-1185">Reference proteome</keyword>
<gene>
    <name evidence="1" type="ORF">M9H77_31982</name>
</gene>
<evidence type="ECO:0000313" key="1">
    <source>
        <dbReference type="EMBL" id="KAI5654795.1"/>
    </source>
</evidence>
<reference evidence="2" key="1">
    <citation type="journal article" date="2023" name="Nat. Plants">
        <title>Single-cell RNA sequencing provides a high-resolution roadmap for understanding the multicellular compartmentation of specialized metabolism.</title>
        <authorList>
            <person name="Sun S."/>
            <person name="Shen X."/>
            <person name="Li Y."/>
            <person name="Li Y."/>
            <person name="Wang S."/>
            <person name="Li R."/>
            <person name="Zhang H."/>
            <person name="Shen G."/>
            <person name="Guo B."/>
            <person name="Wei J."/>
            <person name="Xu J."/>
            <person name="St-Pierre B."/>
            <person name="Chen S."/>
            <person name="Sun C."/>
        </authorList>
    </citation>
    <scope>NUCLEOTIDE SEQUENCE [LARGE SCALE GENOMIC DNA]</scope>
</reference>
<dbReference type="Proteomes" id="UP001060085">
    <property type="component" value="Linkage Group LG07"/>
</dbReference>
<proteinExistence type="predicted"/>
<name>A0ACC0A2N5_CATRO</name>
<sequence length="636" mass="70325">MAEMKHSQEYEPGCGLVGAFFQLGASKPKKSSVQAIPGDNSKDITAVGTKSILKSKRRRGSSSEMGFLYPSISVKPPLKIGEKPLKKSSVVKNQDGRSRKTSMSSFANTSNLIGSSQVVNSEYTQKLRKAPTFTSSELSVTIHRKSSASESLYRASSTGSVMLAGHLGNLKQQGNKKSLGDVKNSNTMPKGNNSRKYGTMGNILKKPTERNHSSQNVLNGVSNKLNPEELKSIGNEQFRQGNLEKALALYNQAIALDSGKASFYSNKSAALMGLGRLIEAIFVCLEAIRIEPAYHNAHYRLARLYLRLGEPKKAVHHFKNSGRKASSKDISQAEHLVDQLGNCFGARRQRDWIKLLSCSQNAVSKGADSALQIYAMQAEALMKLRRHEEAHIVIQKGPNFDIELFTRFLGSAECANLLIIRSQVYMTIGRFEDAVAAAKNAAKLDPGEKINTIIKRVNTVAAARSSGNKLFNESRFSEASVIYSAALEHEPYNSVLLCNRAACQAKLGLFEKAVEDCTAALNLRPSYYKARLRRADCNAKLERWESALRDYEVLMQEVPGDDNVTRGYEEAKQQVERERNYDNQELITSHLKSVSRKKHLEEIITASEFYGSRNNSLKFYGEHGSSIASLQAIPSH</sequence>
<comment type="caution">
    <text evidence="1">The sequence shown here is derived from an EMBL/GenBank/DDBJ whole genome shotgun (WGS) entry which is preliminary data.</text>
</comment>
<evidence type="ECO:0000313" key="2">
    <source>
        <dbReference type="Proteomes" id="UP001060085"/>
    </source>
</evidence>
<organism evidence="1 2">
    <name type="scientific">Catharanthus roseus</name>
    <name type="common">Madagascar periwinkle</name>
    <name type="synonym">Vinca rosea</name>
    <dbReference type="NCBI Taxonomy" id="4058"/>
    <lineage>
        <taxon>Eukaryota</taxon>
        <taxon>Viridiplantae</taxon>
        <taxon>Streptophyta</taxon>
        <taxon>Embryophyta</taxon>
        <taxon>Tracheophyta</taxon>
        <taxon>Spermatophyta</taxon>
        <taxon>Magnoliopsida</taxon>
        <taxon>eudicotyledons</taxon>
        <taxon>Gunneridae</taxon>
        <taxon>Pentapetalae</taxon>
        <taxon>asterids</taxon>
        <taxon>lamiids</taxon>
        <taxon>Gentianales</taxon>
        <taxon>Apocynaceae</taxon>
        <taxon>Rauvolfioideae</taxon>
        <taxon>Vinceae</taxon>
        <taxon>Catharanthinae</taxon>
        <taxon>Catharanthus</taxon>
    </lineage>
</organism>
<accession>A0ACC0A2N5</accession>